<reference evidence="2 3" key="1">
    <citation type="journal article" date="2024" name="Ann. Entomol. Soc. Am.">
        <title>Genomic analyses of the southern and eastern yellowjacket wasps (Hymenoptera: Vespidae) reveal evolutionary signatures of social life.</title>
        <authorList>
            <person name="Catto M.A."/>
            <person name="Caine P.B."/>
            <person name="Orr S.E."/>
            <person name="Hunt B.G."/>
            <person name="Goodisman M.A.D."/>
        </authorList>
    </citation>
    <scope>NUCLEOTIDE SEQUENCE [LARGE SCALE GENOMIC DNA]</scope>
    <source>
        <strain evidence="2">233</strain>
        <tissue evidence="2">Head and thorax</tissue>
    </source>
</reference>
<organism evidence="2 3">
    <name type="scientific">Vespula squamosa</name>
    <name type="common">Southern yellow jacket</name>
    <name type="synonym">Wasp</name>
    <dbReference type="NCBI Taxonomy" id="30214"/>
    <lineage>
        <taxon>Eukaryota</taxon>
        <taxon>Metazoa</taxon>
        <taxon>Ecdysozoa</taxon>
        <taxon>Arthropoda</taxon>
        <taxon>Hexapoda</taxon>
        <taxon>Insecta</taxon>
        <taxon>Pterygota</taxon>
        <taxon>Neoptera</taxon>
        <taxon>Endopterygota</taxon>
        <taxon>Hymenoptera</taxon>
        <taxon>Apocrita</taxon>
        <taxon>Aculeata</taxon>
        <taxon>Vespoidea</taxon>
        <taxon>Vespidae</taxon>
        <taxon>Vespinae</taxon>
        <taxon>Vespula</taxon>
    </lineage>
</organism>
<protein>
    <submittedName>
        <fullName evidence="2">Uncharacterized protein</fullName>
    </submittedName>
</protein>
<dbReference type="AlphaFoldDB" id="A0ABD2BDY5"/>
<feature type="compositionally biased region" description="Basic residues" evidence="1">
    <location>
        <begin position="7"/>
        <end position="16"/>
    </location>
</feature>
<sequence length="322" mass="37096">IGEKNRKKERTKRNKTKQKEKQKGMEVLLSLEWTTLKGTRQIENKSAFRESFLMRLQGNIRIELPLVDNAESDGKDGGGNAWMNGARSALRTNEFYRRNETLIEKPSRIRIRIRRRRRRRRRETRIFDVIVITPCACTSFKQLVNRSYQIIIGNSPDTEENHILTKRFKRSSKRSYTDTYIPNKMEAVILQNNRSKVDRLNYDRNTLSFSMKTLRGKAKQYFFEVVGHKRRIFSCTGKKSAKKREERFASKDGFFGTKLLELVEDCGKGGGYGGGGGGGRGRGGGRGGGDGAVHRPRTHMVVYDVPTDDMIHMFPRDTYTSR</sequence>
<keyword evidence="3" id="KW-1185">Reference proteome</keyword>
<feature type="region of interest" description="Disordered" evidence="1">
    <location>
        <begin position="273"/>
        <end position="295"/>
    </location>
</feature>
<feature type="region of interest" description="Disordered" evidence="1">
    <location>
        <begin position="1"/>
        <end position="23"/>
    </location>
</feature>
<comment type="caution">
    <text evidence="2">The sequence shown here is derived from an EMBL/GenBank/DDBJ whole genome shotgun (WGS) entry which is preliminary data.</text>
</comment>
<evidence type="ECO:0000313" key="2">
    <source>
        <dbReference type="EMBL" id="KAL2730940.1"/>
    </source>
</evidence>
<evidence type="ECO:0000313" key="3">
    <source>
        <dbReference type="Proteomes" id="UP001607302"/>
    </source>
</evidence>
<evidence type="ECO:0000256" key="1">
    <source>
        <dbReference type="SAM" id="MobiDB-lite"/>
    </source>
</evidence>
<dbReference type="Proteomes" id="UP001607302">
    <property type="component" value="Unassembled WGS sequence"/>
</dbReference>
<name>A0ABD2BDY5_VESSQ</name>
<dbReference type="EMBL" id="JAUDFV010000110">
    <property type="protein sequence ID" value="KAL2730940.1"/>
    <property type="molecule type" value="Genomic_DNA"/>
</dbReference>
<feature type="non-terminal residue" evidence="2">
    <location>
        <position position="1"/>
    </location>
</feature>
<accession>A0ABD2BDY5</accession>
<gene>
    <name evidence="2" type="ORF">V1478_005353</name>
</gene>
<proteinExistence type="predicted"/>
<feature type="compositionally biased region" description="Gly residues" evidence="1">
    <location>
        <begin position="273"/>
        <end position="291"/>
    </location>
</feature>